<reference evidence="1 2" key="1">
    <citation type="submission" date="2024-11" db="EMBL/GenBank/DDBJ databases">
        <title>Chromosome-level genome assembly of the freshwater bivalve Anodonta woodiana.</title>
        <authorList>
            <person name="Chen X."/>
        </authorList>
    </citation>
    <scope>NUCLEOTIDE SEQUENCE [LARGE SCALE GENOMIC DNA]</scope>
    <source>
        <strain evidence="1">MN2024</strain>
        <tissue evidence="1">Gills</tissue>
    </source>
</reference>
<organism evidence="1 2">
    <name type="scientific">Sinanodonta woodiana</name>
    <name type="common">Chinese pond mussel</name>
    <name type="synonym">Anodonta woodiana</name>
    <dbReference type="NCBI Taxonomy" id="1069815"/>
    <lineage>
        <taxon>Eukaryota</taxon>
        <taxon>Metazoa</taxon>
        <taxon>Spiralia</taxon>
        <taxon>Lophotrochozoa</taxon>
        <taxon>Mollusca</taxon>
        <taxon>Bivalvia</taxon>
        <taxon>Autobranchia</taxon>
        <taxon>Heteroconchia</taxon>
        <taxon>Palaeoheterodonta</taxon>
        <taxon>Unionida</taxon>
        <taxon>Unionoidea</taxon>
        <taxon>Unionidae</taxon>
        <taxon>Unioninae</taxon>
        <taxon>Sinanodonta</taxon>
    </lineage>
</organism>
<protein>
    <submittedName>
        <fullName evidence="1">Uncharacterized protein</fullName>
    </submittedName>
</protein>
<dbReference type="AlphaFoldDB" id="A0ABD3VBT4"/>
<sequence>MWLTVTKLVMTPHDPHQDVAYCHKDCDDPHQDVAYCHKACDDPHMIHIRISKN</sequence>
<accession>A0ABD3VBT4</accession>
<comment type="caution">
    <text evidence="1">The sequence shown here is derived from an EMBL/GenBank/DDBJ whole genome shotgun (WGS) entry which is preliminary data.</text>
</comment>
<keyword evidence="2" id="KW-1185">Reference proteome</keyword>
<dbReference type="EMBL" id="JBJQND010000012">
    <property type="protein sequence ID" value="KAL3859054.1"/>
    <property type="molecule type" value="Genomic_DNA"/>
</dbReference>
<gene>
    <name evidence="1" type="ORF">ACJMK2_009290</name>
</gene>
<evidence type="ECO:0000313" key="2">
    <source>
        <dbReference type="Proteomes" id="UP001634394"/>
    </source>
</evidence>
<feature type="non-terminal residue" evidence="1">
    <location>
        <position position="53"/>
    </location>
</feature>
<evidence type="ECO:0000313" key="1">
    <source>
        <dbReference type="EMBL" id="KAL3859054.1"/>
    </source>
</evidence>
<dbReference type="Proteomes" id="UP001634394">
    <property type="component" value="Unassembled WGS sequence"/>
</dbReference>
<proteinExistence type="predicted"/>
<name>A0ABD3VBT4_SINWO</name>